<sequence length="331" mass="38238">MLGKVIYFFGQLIFLFTLKNLFAKFSWRMALVTSIAYIFLIINLQSLVPFYIGQFISGTSLFFFFVFYNIAHFELTPKEKTANSSALMFILPSLVSIFAPLAAGYLAQLNIIFIWIISTLLFIVCFYLVKYQTDFQVVYSIKQSLGEIKTTRIFIFLEGLWEALPFGIIPIYTLFFIKEPLPFGLYLSYLSFISIVANFLLGRFSDKIRKRVIFLYPITLAIAIVTFLFPLSTNNLIVWVFLTTLLQLLIPIFWNVSTAFFVDSHTDLKKTIPGREIVLAIGRLIGLALAFISFTIEKQPNYIFLVLGLFMLLYPVILYIRTKIRKSHVYL</sequence>
<evidence type="ECO:0000313" key="3">
    <source>
        <dbReference type="Proteomes" id="UP000177698"/>
    </source>
</evidence>
<feature type="transmembrane region" description="Helical" evidence="1">
    <location>
        <begin position="237"/>
        <end position="256"/>
    </location>
</feature>
<comment type="caution">
    <text evidence="2">The sequence shown here is derived from an EMBL/GenBank/DDBJ whole genome shotgun (WGS) entry which is preliminary data.</text>
</comment>
<reference evidence="2 3" key="1">
    <citation type="journal article" date="2016" name="Nat. Commun.">
        <title>Thousands of microbial genomes shed light on interconnected biogeochemical processes in an aquifer system.</title>
        <authorList>
            <person name="Anantharaman K."/>
            <person name="Brown C.T."/>
            <person name="Hug L.A."/>
            <person name="Sharon I."/>
            <person name="Castelle C.J."/>
            <person name="Probst A.J."/>
            <person name="Thomas B.C."/>
            <person name="Singh A."/>
            <person name="Wilkins M.J."/>
            <person name="Karaoz U."/>
            <person name="Brodie E.L."/>
            <person name="Williams K.H."/>
            <person name="Hubbard S.S."/>
            <person name="Banfield J.F."/>
        </authorList>
    </citation>
    <scope>NUCLEOTIDE SEQUENCE [LARGE SCALE GENOMIC DNA]</scope>
</reference>
<feature type="transmembrane region" description="Helical" evidence="1">
    <location>
        <begin position="112"/>
        <end position="132"/>
    </location>
</feature>
<feature type="transmembrane region" description="Helical" evidence="1">
    <location>
        <begin position="54"/>
        <end position="73"/>
    </location>
</feature>
<dbReference type="SUPFAM" id="SSF103473">
    <property type="entry name" value="MFS general substrate transporter"/>
    <property type="match status" value="1"/>
</dbReference>
<feature type="transmembrane region" description="Helical" evidence="1">
    <location>
        <begin position="153"/>
        <end position="177"/>
    </location>
</feature>
<feature type="transmembrane region" description="Helical" evidence="1">
    <location>
        <begin position="29"/>
        <end position="48"/>
    </location>
</feature>
<feature type="transmembrane region" description="Helical" evidence="1">
    <location>
        <begin position="277"/>
        <end position="296"/>
    </location>
</feature>
<dbReference type="AlphaFoldDB" id="A0A1F7IER3"/>
<evidence type="ECO:0008006" key="4">
    <source>
        <dbReference type="Google" id="ProtNLM"/>
    </source>
</evidence>
<feature type="transmembrane region" description="Helical" evidence="1">
    <location>
        <begin position="213"/>
        <end position="231"/>
    </location>
</feature>
<keyword evidence="1" id="KW-1133">Transmembrane helix</keyword>
<keyword evidence="1" id="KW-0472">Membrane</keyword>
<proteinExistence type="predicted"/>
<organism evidence="2 3">
    <name type="scientific">Candidatus Roizmanbacteria bacterium RIFCSPLOWO2_01_FULL_37_12</name>
    <dbReference type="NCBI Taxonomy" id="1802056"/>
    <lineage>
        <taxon>Bacteria</taxon>
        <taxon>Candidatus Roizmaniibacteriota</taxon>
    </lineage>
</organism>
<dbReference type="Proteomes" id="UP000177698">
    <property type="component" value="Unassembled WGS sequence"/>
</dbReference>
<feature type="transmembrane region" description="Helical" evidence="1">
    <location>
        <begin position="6"/>
        <end position="22"/>
    </location>
</feature>
<evidence type="ECO:0000256" key="1">
    <source>
        <dbReference type="SAM" id="Phobius"/>
    </source>
</evidence>
<feature type="transmembrane region" description="Helical" evidence="1">
    <location>
        <begin position="85"/>
        <end position="106"/>
    </location>
</feature>
<name>A0A1F7IER3_9BACT</name>
<dbReference type="InterPro" id="IPR036259">
    <property type="entry name" value="MFS_trans_sf"/>
</dbReference>
<feature type="transmembrane region" description="Helical" evidence="1">
    <location>
        <begin position="302"/>
        <end position="320"/>
    </location>
</feature>
<feature type="transmembrane region" description="Helical" evidence="1">
    <location>
        <begin position="183"/>
        <end position="201"/>
    </location>
</feature>
<accession>A0A1F7IER3</accession>
<evidence type="ECO:0000313" key="2">
    <source>
        <dbReference type="EMBL" id="OGK41841.1"/>
    </source>
</evidence>
<dbReference type="Gene3D" id="1.20.1250.20">
    <property type="entry name" value="MFS general substrate transporter like domains"/>
    <property type="match status" value="1"/>
</dbReference>
<keyword evidence="1" id="KW-0812">Transmembrane</keyword>
<gene>
    <name evidence="2" type="ORF">A2954_03970</name>
</gene>
<dbReference type="EMBL" id="MGAG01000009">
    <property type="protein sequence ID" value="OGK41841.1"/>
    <property type="molecule type" value="Genomic_DNA"/>
</dbReference>
<protein>
    <recommendedName>
        <fullName evidence="4">Major facilitator superfamily (MFS) profile domain-containing protein</fullName>
    </recommendedName>
</protein>